<feature type="transmembrane region" description="Helical" evidence="1">
    <location>
        <begin position="6"/>
        <end position="24"/>
    </location>
</feature>
<comment type="caution">
    <text evidence="2">The sequence shown here is derived from an EMBL/GenBank/DDBJ whole genome shotgun (WGS) entry which is preliminary data.</text>
</comment>
<feature type="transmembrane region" description="Helical" evidence="1">
    <location>
        <begin position="75"/>
        <end position="92"/>
    </location>
</feature>
<organism evidence="2 3">
    <name type="scientific">Streptomyces alkaliphilus</name>
    <dbReference type="NCBI Taxonomy" id="1472722"/>
    <lineage>
        <taxon>Bacteria</taxon>
        <taxon>Bacillati</taxon>
        <taxon>Actinomycetota</taxon>
        <taxon>Actinomycetes</taxon>
        <taxon>Kitasatosporales</taxon>
        <taxon>Streptomycetaceae</taxon>
        <taxon>Streptomyces</taxon>
    </lineage>
</organism>
<dbReference type="InterPro" id="IPR033458">
    <property type="entry name" value="DUF5134"/>
</dbReference>
<keyword evidence="1" id="KW-0812">Transmembrane</keyword>
<evidence type="ECO:0000256" key="1">
    <source>
        <dbReference type="SAM" id="Phobius"/>
    </source>
</evidence>
<keyword evidence="3" id="KW-1185">Reference proteome</keyword>
<accession>A0A7W3TD67</accession>
<dbReference type="Pfam" id="PF17197">
    <property type="entry name" value="DUF5134"/>
    <property type="match status" value="1"/>
</dbReference>
<keyword evidence="1" id="KW-1133">Transmembrane helix</keyword>
<protein>
    <submittedName>
        <fullName evidence="2">DUF5134 domain-containing protein</fullName>
    </submittedName>
</protein>
<dbReference type="Proteomes" id="UP000538929">
    <property type="component" value="Unassembled WGS sequence"/>
</dbReference>
<sequence length="190" mass="19368">MHAPAPVGWLMAVVCAGTGLYCLRSAHRSTGGSRQSAAVEGGMLLGMTVMAVPFGTTPLPPGLVPEGFAEGGLRGTWPVVLLFPALALWPLLRPRPGTGHRAHHLLEGATMGWMVHLWLLGGGHAAPAAGPPAVVGTLSAAYFAGYALRTGFRLVPSGPAPAPGPGRPPEMAAACRIVTAVSMAIMLVGM</sequence>
<gene>
    <name evidence="2" type="ORF">FNQ90_09585</name>
</gene>
<evidence type="ECO:0000313" key="2">
    <source>
        <dbReference type="EMBL" id="MBB0244350.1"/>
    </source>
</evidence>
<name>A0A7W3TD67_9ACTN</name>
<dbReference type="AlphaFoldDB" id="A0A7W3TD67"/>
<feature type="transmembrane region" description="Helical" evidence="1">
    <location>
        <begin position="36"/>
        <end position="55"/>
    </location>
</feature>
<dbReference type="EMBL" id="VKHT01000221">
    <property type="protein sequence ID" value="MBB0244350.1"/>
    <property type="molecule type" value="Genomic_DNA"/>
</dbReference>
<dbReference type="RefSeq" id="WP_182605983.1">
    <property type="nucleotide sequence ID" value="NZ_VKHT01000221.1"/>
</dbReference>
<proteinExistence type="predicted"/>
<evidence type="ECO:0000313" key="3">
    <source>
        <dbReference type="Proteomes" id="UP000538929"/>
    </source>
</evidence>
<reference evidence="3" key="1">
    <citation type="submission" date="2019-10" db="EMBL/GenBank/DDBJ databases">
        <title>Streptomyces sp. nov., a novel actinobacterium isolated from alkaline environment.</title>
        <authorList>
            <person name="Golinska P."/>
        </authorList>
    </citation>
    <scope>NUCLEOTIDE SEQUENCE [LARGE SCALE GENOMIC DNA]</scope>
    <source>
        <strain evidence="3">DSM 42118</strain>
    </source>
</reference>
<keyword evidence="1" id="KW-0472">Membrane</keyword>